<reference evidence="1 2" key="1">
    <citation type="submission" date="2024-07" db="EMBL/GenBank/DDBJ databases">
        <title>Luteimonas salilacus sp. nov., isolated from the shore soil of Salt Lake in Tibet of China.</title>
        <authorList>
            <person name="Zhang X."/>
            <person name="Li A."/>
        </authorList>
    </citation>
    <scope>NUCLEOTIDE SEQUENCE [LARGE SCALE GENOMIC DNA]</scope>
    <source>
        <strain evidence="1 2">B3-2-R+30</strain>
    </source>
</reference>
<gene>
    <name evidence="1" type="ORF">AB6713_08180</name>
</gene>
<dbReference type="RefSeq" id="WP_370563916.1">
    <property type="nucleotide sequence ID" value="NZ_JBFWIB010000005.1"/>
</dbReference>
<organism evidence="1 2">
    <name type="scientific">Luteimonas salinilitoris</name>
    <dbReference type="NCBI Taxonomy" id="3237697"/>
    <lineage>
        <taxon>Bacteria</taxon>
        <taxon>Pseudomonadati</taxon>
        <taxon>Pseudomonadota</taxon>
        <taxon>Gammaproteobacteria</taxon>
        <taxon>Lysobacterales</taxon>
        <taxon>Lysobacteraceae</taxon>
        <taxon>Luteimonas</taxon>
    </lineage>
</organism>
<protein>
    <recommendedName>
        <fullName evidence="3">Type VI secretion protein</fullName>
    </recommendedName>
</protein>
<evidence type="ECO:0000313" key="2">
    <source>
        <dbReference type="Proteomes" id="UP001566331"/>
    </source>
</evidence>
<accession>A0ABV4HPD3</accession>
<dbReference type="Proteomes" id="UP001566331">
    <property type="component" value="Unassembled WGS sequence"/>
</dbReference>
<comment type="caution">
    <text evidence="1">The sequence shown here is derived from an EMBL/GenBank/DDBJ whole genome shotgun (WGS) entry which is preliminary data.</text>
</comment>
<evidence type="ECO:0008006" key="3">
    <source>
        <dbReference type="Google" id="ProtNLM"/>
    </source>
</evidence>
<dbReference type="EMBL" id="JBFWIC010000008">
    <property type="protein sequence ID" value="MEZ0474595.1"/>
    <property type="molecule type" value="Genomic_DNA"/>
</dbReference>
<sequence length="106" mass="11031">MSYLVTVANTVLCSHGGKASPTLPNMRVRAGGEPTVTQPPPYLVEGCPYVTPAGVPLPCISASWLTGALRVRSTGRPVLLIGSKGITTPNGVPASILHAQMRVRGR</sequence>
<keyword evidence="2" id="KW-1185">Reference proteome</keyword>
<evidence type="ECO:0000313" key="1">
    <source>
        <dbReference type="EMBL" id="MEZ0474595.1"/>
    </source>
</evidence>
<proteinExistence type="predicted"/>
<name>A0ABV4HPD3_9GAMM</name>